<proteinExistence type="predicted"/>
<feature type="transmembrane region" description="Helical" evidence="1">
    <location>
        <begin position="59"/>
        <end position="81"/>
    </location>
</feature>
<dbReference type="Pfam" id="PF12730">
    <property type="entry name" value="ABC2_membrane_4"/>
    <property type="match status" value="1"/>
</dbReference>
<protein>
    <recommendedName>
        <fullName evidence="4">ABC transporter permease</fullName>
    </recommendedName>
</protein>
<keyword evidence="3" id="KW-1185">Reference proteome</keyword>
<organism evidence="2 3">
    <name type="scientific">Flavisolibacter tropicus</name>
    <dbReference type="NCBI Taxonomy" id="1492898"/>
    <lineage>
        <taxon>Bacteria</taxon>
        <taxon>Pseudomonadati</taxon>
        <taxon>Bacteroidota</taxon>
        <taxon>Chitinophagia</taxon>
        <taxon>Chitinophagales</taxon>
        <taxon>Chitinophagaceae</taxon>
        <taxon>Flavisolibacter</taxon>
    </lineage>
</organism>
<evidence type="ECO:0000256" key="1">
    <source>
        <dbReference type="SAM" id="Phobius"/>
    </source>
</evidence>
<dbReference type="OrthoDB" id="5946463at2"/>
<evidence type="ECO:0000313" key="2">
    <source>
        <dbReference type="EMBL" id="ANE49999.1"/>
    </source>
</evidence>
<dbReference type="CDD" id="cd21809">
    <property type="entry name" value="ABC-2_lan_permease-like"/>
    <property type="match status" value="1"/>
</dbReference>
<dbReference type="AlphaFoldDB" id="A0A172TSD5"/>
<feature type="transmembrane region" description="Helical" evidence="1">
    <location>
        <begin position="113"/>
        <end position="136"/>
    </location>
</feature>
<gene>
    <name evidence="2" type="ORF">SY85_05305</name>
</gene>
<dbReference type="PANTHER" id="PTHR37305:SF1">
    <property type="entry name" value="MEMBRANE PROTEIN"/>
    <property type="match status" value="1"/>
</dbReference>
<dbReference type="PANTHER" id="PTHR37305">
    <property type="entry name" value="INTEGRAL MEMBRANE PROTEIN-RELATED"/>
    <property type="match status" value="1"/>
</dbReference>
<evidence type="ECO:0008006" key="4">
    <source>
        <dbReference type="Google" id="ProtNLM"/>
    </source>
</evidence>
<accession>A0A172TSD5</accession>
<evidence type="ECO:0000313" key="3">
    <source>
        <dbReference type="Proteomes" id="UP000077177"/>
    </source>
</evidence>
<feature type="transmembrane region" description="Helical" evidence="1">
    <location>
        <begin position="20"/>
        <end position="39"/>
    </location>
</feature>
<feature type="transmembrane region" description="Helical" evidence="1">
    <location>
        <begin position="156"/>
        <end position="173"/>
    </location>
</feature>
<keyword evidence="1" id="KW-0812">Transmembrane</keyword>
<dbReference type="EMBL" id="CP011390">
    <property type="protein sequence ID" value="ANE49999.1"/>
    <property type="molecule type" value="Genomic_DNA"/>
</dbReference>
<dbReference type="Proteomes" id="UP000077177">
    <property type="component" value="Chromosome"/>
</dbReference>
<sequence>MNLLVSLRSELLKTTRTASLYLTLIGAAVGPVIFLLNVLVDENEIDASEKDPLNALFRILFEMNGAALFPLFVILICTLLPQIEYRNNTWKQVFASPQTKVNVFLAKFMNVHLLMLVFLIATHLFMFLTIVGVNFIKPTLNLFKHPLNGNTVWVNAANAYILLLAVCAIQFWMGLRFRNFIVPIGIGFALWLTGTIMAVQYKSNLVYYFPYSFHAFPVSTKLKSSLTQIAWTSLVYALLFLIVGFLDFKRRTVSK</sequence>
<dbReference type="KEGG" id="fla:SY85_05305"/>
<dbReference type="RefSeq" id="WP_066402181.1">
    <property type="nucleotide sequence ID" value="NZ_CP011390.1"/>
</dbReference>
<keyword evidence="1" id="KW-0472">Membrane</keyword>
<feature type="transmembrane region" description="Helical" evidence="1">
    <location>
        <begin position="180"/>
        <end position="201"/>
    </location>
</feature>
<keyword evidence="1" id="KW-1133">Transmembrane helix</keyword>
<feature type="transmembrane region" description="Helical" evidence="1">
    <location>
        <begin position="229"/>
        <end position="248"/>
    </location>
</feature>
<name>A0A172TSD5_9BACT</name>
<reference evidence="3" key="1">
    <citation type="submission" date="2015-01" db="EMBL/GenBank/DDBJ databases">
        <title>Flavisolibacter sp./LCS9/ whole genome sequencing.</title>
        <authorList>
            <person name="Kim M.K."/>
            <person name="Srinivasan S."/>
            <person name="Lee J.-J."/>
        </authorList>
    </citation>
    <scope>NUCLEOTIDE SEQUENCE [LARGE SCALE GENOMIC DNA]</scope>
    <source>
        <strain evidence="3">LCS9</strain>
    </source>
</reference>
<reference evidence="2 3" key="2">
    <citation type="journal article" date="2016" name="Int. J. Syst. Evol. Microbiol.">
        <title>Flavisolibacter tropicus sp. nov., isolated from tropical soil.</title>
        <authorList>
            <person name="Lee J.J."/>
            <person name="Kang M.S."/>
            <person name="Kim G.S."/>
            <person name="Lee C.S."/>
            <person name="Lim S."/>
            <person name="Lee J."/>
            <person name="Roh S.H."/>
            <person name="Kang H."/>
            <person name="Ha J.M."/>
            <person name="Bae S."/>
            <person name="Jung H.Y."/>
            <person name="Kim M.K."/>
        </authorList>
    </citation>
    <scope>NUCLEOTIDE SEQUENCE [LARGE SCALE GENOMIC DNA]</scope>
    <source>
        <strain evidence="2 3">LCS9</strain>
    </source>
</reference>
<dbReference type="STRING" id="1492898.SY85_05305"/>